<keyword evidence="2" id="KW-1185">Reference proteome</keyword>
<proteinExistence type="predicted"/>
<accession>A0AAE1A9T5</accession>
<dbReference type="AlphaFoldDB" id="A0AAE1A9T5"/>
<evidence type="ECO:0000313" key="1">
    <source>
        <dbReference type="EMBL" id="KAK3783086.1"/>
    </source>
</evidence>
<gene>
    <name evidence="1" type="ORF">RRG08_007408</name>
</gene>
<sequence length="214" mass="24093">MSSTHPHTHTSFLQPYGKPRQILISQTVSRTGRPPKSCRYIPCCQMSSTHTHTHTLPFSSPMGSRDRSLSHRQSAERAVHLNRVDIFLAPKCPPPTHTHTSFLQPYGKPRQILISQTVSRTGRPPKSCRYIPCSQMSSTHPHTLPFSSPMGSRDRSLSHRQSAERAVHLNRVDIFLAVKCPPHTHTHTHFLSPALWEAETDPYLTDSQQNGPST</sequence>
<dbReference type="Proteomes" id="UP001283361">
    <property type="component" value="Unassembled WGS sequence"/>
</dbReference>
<protein>
    <submittedName>
        <fullName evidence="1">Uncharacterized protein</fullName>
    </submittedName>
</protein>
<dbReference type="EMBL" id="JAWDGP010002458">
    <property type="protein sequence ID" value="KAK3783086.1"/>
    <property type="molecule type" value="Genomic_DNA"/>
</dbReference>
<name>A0AAE1A9T5_9GAST</name>
<comment type="caution">
    <text evidence="1">The sequence shown here is derived from an EMBL/GenBank/DDBJ whole genome shotgun (WGS) entry which is preliminary data.</text>
</comment>
<organism evidence="1 2">
    <name type="scientific">Elysia crispata</name>
    <name type="common">lettuce slug</name>
    <dbReference type="NCBI Taxonomy" id="231223"/>
    <lineage>
        <taxon>Eukaryota</taxon>
        <taxon>Metazoa</taxon>
        <taxon>Spiralia</taxon>
        <taxon>Lophotrochozoa</taxon>
        <taxon>Mollusca</taxon>
        <taxon>Gastropoda</taxon>
        <taxon>Heterobranchia</taxon>
        <taxon>Euthyneura</taxon>
        <taxon>Panpulmonata</taxon>
        <taxon>Sacoglossa</taxon>
        <taxon>Placobranchoidea</taxon>
        <taxon>Plakobranchidae</taxon>
        <taxon>Elysia</taxon>
    </lineage>
</organism>
<evidence type="ECO:0000313" key="2">
    <source>
        <dbReference type="Proteomes" id="UP001283361"/>
    </source>
</evidence>
<reference evidence="1" key="1">
    <citation type="journal article" date="2023" name="G3 (Bethesda)">
        <title>A reference genome for the long-term kleptoplast-retaining sea slug Elysia crispata morphotype clarki.</title>
        <authorList>
            <person name="Eastman K.E."/>
            <person name="Pendleton A.L."/>
            <person name="Shaikh M.A."/>
            <person name="Suttiyut T."/>
            <person name="Ogas R."/>
            <person name="Tomko P."/>
            <person name="Gavelis G."/>
            <person name="Widhalm J.R."/>
            <person name="Wisecaver J.H."/>
        </authorList>
    </citation>
    <scope>NUCLEOTIDE SEQUENCE</scope>
    <source>
        <strain evidence="1">ECLA1</strain>
    </source>
</reference>